<evidence type="ECO:0000256" key="10">
    <source>
        <dbReference type="ARBA" id="ARBA00022898"/>
    </source>
</evidence>
<dbReference type="Pfam" id="PF05889">
    <property type="entry name" value="SepSecS"/>
    <property type="match status" value="2"/>
</dbReference>
<dbReference type="InterPro" id="IPR019872">
    <property type="entry name" value="Sec-tRNA_Se_transferase"/>
</dbReference>
<comment type="subcellular location">
    <subcellularLocation>
        <location evidence="17">Cytoplasm</location>
    </subcellularLocation>
</comment>
<dbReference type="EC" id="2.9.1.2" evidence="5 17"/>
<comment type="catalytic activity">
    <reaction evidence="16 17">
        <text>O-phospho-L-seryl-tRNA(Sec) + selenophosphate + H2O = L-selenocysteinyl-tRNA(Sec) + 2 phosphate</text>
        <dbReference type="Rhea" id="RHEA:25041"/>
        <dbReference type="Rhea" id="RHEA-COMP:9743"/>
        <dbReference type="Rhea" id="RHEA-COMP:9947"/>
        <dbReference type="ChEBI" id="CHEBI:15377"/>
        <dbReference type="ChEBI" id="CHEBI:16144"/>
        <dbReference type="ChEBI" id="CHEBI:43474"/>
        <dbReference type="ChEBI" id="CHEBI:78551"/>
        <dbReference type="ChEBI" id="CHEBI:78573"/>
        <dbReference type="EC" id="2.9.1.2"/>
    </reaction>
</comment>
<keyword evidence="17" id="KW-0963">Cytoplasm</keyword>
<feature type="site" description="May act as a substrate filter by repelling compounds with a negatively charged alpha-carboxylate" evidence="19">
    <location>
        <position position="74"/>
    </location>
</feature>
<feature type="compositionally biased region" description="Polar residues" evidence="20">
    <location>
        <begin position="407"/>
        <end position="416"/>
    </location>
</feature>
<comment type="function">
    <text evidence="2 17">Converts O-phosphoseryl-tRNA(Sec) to selenocysteinyl-tRNA(Sec) required for selenoprotein biosynthesis.</text>
</comment>
<comment type="pathway">
    <text evidence="3 17">Aminoacyl-tRNA biosynthesis; selenocysteinyl-tRNA(Sec) biosynthesis; selenocysteinyl-tRNA(Sec) from L-seryl-tRNA(Sec) (archaeal/eukaryal route): step 2/2.</text>
</comment>
<evidence type="ECO:0000256" key="4">
    <source>
        <dbReference type="ARBA" id="ARBA00007037"/>
    </source>
</evidence>
<dbReference type="GO" id="GO:0098621">
    <property type="term" value="F:O-phosphoseryl-tRNA(Sec) selenium transferase activity"/>
    <property type="evidence" value="ECO:0007669"/>
    <property type="project" value="UniProtKB-EC"/>
</dbReference>
<evidence type="ECO:0000256" key="14">
    <source>
        <dbReference type="ARBA" id="ARBA00032048"/>
    </source>
</evidence>
<dbReference type="AlphaFoldDB" id="A0A0L0FPK6"/>
<feature type="binding site" evidence="18">
    <location>
        <position position="97"/>
    </location>
    <ligand>
        <name>substrate</name>
    </ligand>
</feature>
<evidence type="ECO:0000256" key="18">
    <source>
        <dbReference type="PIRSR" id="PIRSR017689-1"/>
    </source>
</evidence>
<accession>A0A0L0FPK6</accession>
<feature type="binding site" evidence="18">
    <location>
        <position position="280"/>
    </location>
    <ligand>
        <name>tRNA</name>
        <dbReference type="ChEBI" id="CHEBI:17843"/>
    </ligand>
</feature>
<evidence type="ECO:0000256" key="5">
    <source>
        <dbReference type="ARBA" id="ARBA00012464"/>
    </source>
</evidence>
<dbReference type="OrthoDB" id="10263545at2759"/>
<dbReference type="PIRSF" id="PIRSF017689">
    <property type="entry name" value="SepSecS"/>
    <property type="match status" value="1"/>
</dbReference>
<evidence type="ECO:0000313" key="21">
    <source>
        <dbReference type="EMBL" id="KNC78737.1"/>
    </source>
</evidence>
<dbReference type="Gene3D" id="3.90.1150.10">
    <property type="entry name" value="Aspartate Aminotransferase, domain 1"/>
    <property type="match status" value="1"/>
</dbReference>
<dbReference type="NCBIfam" id="TIGR03531">
    <property type="entry name" value="selenium_SpcS"/>
    <property type="match status" value="1"/>
</dbReference>
<feature type="binding site" evidence="18">
    <location>
        <position position="98"/>
    </location>
    <ligand>
        <name>substrate</name>
    </ligand>
</feature>
<dbReference type="InterPro" id="IPR008829">
    <property type="entry name" value="SepSecS/SepCysS"/>
</dbReference>
<gene>
    <name evidence="21" type="ORF">SARC_08842</name>
</gene>
<feature type="region of interest" description="Disordered" evidence="20">
    <location>
        <begin position="482"/>
        <end position="536"/>
    </location>
</feature>
<feature type="compositionally biased region" description="Polar residues" evidence="20">
    <location>
        <begin position="505"/>
        <end position="519"/>
    </location>
</feature>
<evidence type="ECO:0000256" key="6">
    <source>
        <dbReference type="ARBA" id="ARBA00021963"/>
    </source>
</evidence>
<proteinExistence type="inferred from homology"/>
<dbReference type="GO" id="GO:0005737">
    <property type="term" value="C:cytoplasm"/>
    <property type="evidence" value="ECO:0007669"/>
    <property type="project" value="UniProtKB-SubCell"/>
</dbReference>
<protein>
    <recommendedName>
        <fullName evidence="6 17">O-phosphoseryl-tRNA(Sec) selenium transferase</fullName>
        <ecNumber evidence="5 17">2.9.1.2</ecNumber>
    </recommendedName>
    <alternativeName>
        <fullName evidence="13 17">Selenocysteine synthase</fullName>
    </alternativeName>
    <alternativeName>
        <fullName evidence="14 17">Selenocysteinyl-tRNA(Sec) synthase</fullName>
    </alternativeName>
    <alternativeName>
        <fullName evidence="15 17">Sep-tRNA:Sec-tRNA synthase</fullName>
    </alternativeName>
</protein>
<dbReference type="Proteomes" id="UP000054560">
    <property type="component" value="Unassembled WGS sequence"/>
</dbReference>
<keyword evidence="7 17" id="KW-0820">tRNA-binding</keyword>
<dbReference type="STRING" id="667725.A0A0L0FPK6"/>
<dbReference type="PANTHER" id="PTHR12944:SF2">
    <property type="entry name" value="O-PHOSPHOSERYL-TRNA(SEC) SELENIUM TRANSFERASE"/>
    <property type="match status" value="1"/>
</dbReference>
<name>A0A0L0FPK6_9EUKA</name>
<evidence type="ECO:0000256" key="15">
    <source>
        <dbReference type="ARBA" id="ARBA00032693"/>
    </source>
</evidence>
<comment type="cofactor">
    <cofactor evidence="1 17 19">
        <name>pyridoxal 5'-phosphate</name>
        <dbReference type="ChEBI" id="CHEBI:597326"/>
    </cofactor>
</comment>
<feature type="region of interest" description="Disordered" evidence="20">
    <location>
        <begin position="387"/>
        <end position="463"/>
    </location>
</feature>
<dbReference type="Gene3D" id="3.40.640.10">
    <property type="entry name" value="Type I PLP-dependent aspartate aminotransferase-like (Major domain)"/>
    <property type="match status" value="1"/>
</dbReference>
<evidence type="ECO:0000256" key="16">
    <source>
        <dbReference type="ARBA" id="ARBA00048808"/>
    </source>
</evidence>
<dbReference type="GO" id="GO:0000049">
    <property type="term" value="F:tRNA binding"/>
    <property type="evidence" value="ECO:0007669"/>
    <property type="project" value="UniProtKB-UniRule"/>
</dbReference>
<dbReference type="eggNOG" id="KOG3843">
    <property type="taxonomic scope" value="Eukaryota"/>
</dbReference>
<dbReference type="GO" id="GO:0001514">
    <property type="term" value="P:selenocysteine incorporation"/>
    <property type="evidence" value="ECO:0007669"/>
    <property type="project" value="TreeGrafter"/>
</dbReference>
<evidence type="ECO:0000256" key="3">
    <source>
        <dbReference type="ARBA" id="ARBA00004822"/>
    </source>
</evidence>
<evidence type="ECO:0000256" key="7">
    <source>
        <dbReference type="ARBA" id="ARBA00022555"/>
    </source>
</evidence>
<dbReference type="RefSeq" id="XP_014152639.1">
    <property type="nucleotide sequence ID" value="XM_014297164.1"/>
</dbReference>
<dbReference type="GeneID" id="25909346"/>
<dbReference type="InterPro" id="IPR015422">
    <property type="entry name" value="PyrdxlP-dep_Trfase_small"/>
</dbReference>
<sequence length="614" mass="66794">MNKPNYKLAEGLVPANYVRQAVESRNTRENLVKTVLSQRRLPVGGWDDATIKLFLQDLSLMDSNNFNEYSGAGEREGRIESSLVRDMHNGMGHGIGRSGDISAHQPKAAGSSLMSKLTQYFMLEILKLSGATRTKSCYVFPLATGMAVVMCLLALKAKNPTATHVVWPRIDQKTCLKAIVATGFIPVVIENITEDNDKGPHTTDELRTDLPAIEDAIKRAGGPEKVLCVLSTTSCFAPRAFDKVSEIAVMCERLGIAHVVNNAYGVTSSLIMHHVNEAMRLGRVDAYVQSTDKNFLVPVGGSVIAGPDKHLKVADVCKTYPGRASGTPTLDVFITLLSMGSNGYKHRLLQRKEIYEILKQKMSEVAAKHGERLLHTPHNPISLAITITPRRRASSQTEVGDRDAQEPESTSGTWDTVGNGMEALDTRQVEPDSHTDIDTASSSTRHELEKHKALHASHSGGVQEVPIDTITSFSMLVAVSDETENASSHTPTKSHRERKEKLATNEGSSISKTSAQHSAARSAPRPINPHPDSDATDVTRLGAMLFRRGVSGARVVSADDVKVVAGVSFKGYGAHADAYFTPYLTVAAALGMTRKDVEQVVERIDKTLTEYFDS</sequence>
<dbReference type="InterPro" id="IPR015421">
    <property type="entry name" value="PyrdxlP-dep_Trfase_major"/>
</dbReference>
<evidence type="ECO:0000256" key="8">
    <source>
        <dbReference type="ARBA" id="ARBA00022679"/>
    </source>
</evidence>
<feature type="modified residue" description="N6-(pyridoxal phosphate)lysine" evidence="19">
    <location>
        <position position="293"/>
    </location>
</feature>
<feature type="binding site" evidence="18">
    <location>
        <position position="323"/>
    </location>
    <ligand>
        <name>substrate</name>
    </ligand>
</feature>
<keyword evidence="8 17" id="KW-0808">Transferase</keyword>
<dbReference type="EMBL" id="KQ242433">
    <property type="protein sequence ID" value="KNC78737.1"/>
    <property type="molecule type" value="Genomic_DNA"/>
</dbReference>
<dbReference type="SUPFAM" id="SSF53383">
    <property type="entry name" value="PLP-dependent transferases"/>
    <property type="match status" value="2"/>
</dbReference>
<reference evidence="21 22" key="1">
    <citation type="submission" date="2011-02" db="EMBL/GenBank/DDBJ databases">
        <title>The Genome Sequence of Sphaeroforma arctica JP610.</title>
        <authorList>
            <consortium name="The Broad Institute Genome Sequencing Platform"/>
            <person name="Russ C."/>
            <person name="Cuomo C."/>
            <person name="Young S.K."/>
            <person name="Zeng Q."/>
            <person name="Gargeya S."/>
            <person name="Alvarado L."/>
            <person name="Berlin A."/>
            <person name="Chapman S.B."/>
            <person name="Chen Z."/>
            <person name="Freedman E."/>
            <person name="Gellesch M."/>
            <person name="Goldberg J."/>
            <person name="Griggs A."/>
            <person name="Gujja S."/>
            <person name="Heilman E."/>
            <person name="Heiman D."/>
            <person name="Howarth C."/>
            <person name="Mehta T."/>
            <person name="Neiman D."/>
            <person name="Pearson M."/>
            <person name="Roberts A."/>
            <person name="Saif S."/>
            <person name="Shea T."/>
            <person name="Shenoy N."/>
            <person name="Sisk P."/>
            <person name="Stolte C."/>
            <person name="Sykes S."/>
            <person name="White J."/>
            <person name="Yandava C."/>
            <person name="Burger G."/>
            <person name="Gray M.W."/>
            <person name="Holland P.W.H."/>
            <person name="King N."/>
            <person name="Lang F.B.F."/>
            <person name="Roger A.J."/>
            <person name="Ruiz-Trillo I."/>
            <person name="Haas B."/>
            <person name="Nusbaum C."/>
            <person name="Birren B."/>
        </authorList>
    </citation>
    <scope>NUCLEOTIDE SEQUENCE [LARGE SCALE GENOMIC DNA]</scope>
    <source>
        <strain evidence="21 22">JP610</strain>
    </source>
</reference>
<keyword evidence="10 17" id="KW-0663">Pyridoxal phosphate</keyword>
<evidence type="ECO:0000256" key="17">
    <source>
        <dbReference type="PIRNR" id="PIRNR017689"/>
    </source>
</evidence>
<evidence type="ECO:0000256" key="12">
    <source>
        <dbReference type="ARBA" id="ARBA00023266"/>
    </source>
</evidence>
<evidence type="ECO:0000256" key="9">
    <source>
        <dbReference type="ARBA" id="ARBA00022884"/>
    </source>
</evidence>
<keyword evidence="9 17" id="KW-0694">RNA-binding</keyword>
<dbReference type="InterPro" id="IPR015424">
    <property type="entry name" value="PyrdxlP-dep_Trfase"/>
</dbReference>
<evidence type="ECO:0000256" key="19">
    <source>
        <dbReference type="PIRSR" id="PIRSR017689-50"/>
    </source>
</evidence>
<comment type="similarity">
    <text evidence="4 17">Belongs to the SepSecS family.</text>
</comment>
<organism evidence="21 22">
    <name type="scientific">Sphaeroforma arctica JP610</name>
    <dbReference type="NCBI Taxonomy" id="667725"/>
    <lineage>
        <taxon>Eukaryota</taxon>
        <taxon>Ichthyosporea</taxon>
        <taxon>Ichthyophonida</taxon>
        <taxon>Sphaeroforma</taxon>
    </lineage>
</organism>
<feature type="binding site" evidence="18">
    <location>
        <position position="75"/>
    </location>
    <ligand>
        <name>pyridoxal 5'-phosphate</name>
        <dbReference type="ChEBI" id="CHEBI:597326"/>
    </ligand>
</feature>
<evidence type="ECO:0000313" key="22">
    <source>
        <dbReference type="Proteomes" id="UP000054560"/>
    </source>
</evidence>
<keyword evidence="22" id="KW-1185">Reference proteome</keyword>
<dbReference type="GO" id="GO:0001717">
    <property type="term" value="P:conversion of seryl-tRNAsec to selenocys-tRNAsec"/>
    <property type="evidence" value="ECO:0007669"/>
    <property type="project" value="UniProtKB-UniRule"/>
</dbReference>
<feature type="compositionally biased region" description="Basic and acidic residues" evidence="20">
    <location>
        <begin position="424"/>
        <end position="437"/>
    </location>
</feature>
<feature type="binding site" evidence="18">
    <location>
        <position position="105"/>
    </location>
    <ligand>
        <name>substrate</name>
    </ligand>
</feature>
<evidence type="ECO:0000256" key="11">
    <source>
        <dbReference type="ARBA" id="ARBA00022917"/>
    </source>
</evidence>
<keyword evidence="11 17" id="KW-0648">Protein biosynthesis</keyword>
<evidence type="ECO:0000256" key="13">
    <source>
        <dbReference type="ARBA" id="ARBA00030669"/>
    </source>
</evidence>
<keyword evidence="12 17" id="KW-0711">Selenium</keyword>
<evidence type="ECO:0000256" key="2">
    <source>
        <dbReference type="ARBA" id="ARBA00002552"/>
    </source>
</evidence>
<evidence type="ECO:0000256" key="20">
    <source>
        <dbReference type="SAM" id="MobiDB-lite"/>
    </source>
</evidence>
<dbReference type="PANTHER" id="PTHR12944">
    <property type="entry name" value="SOLUBLE LIVER ANTIGEN/LIVER PANCREAS ANTIGEN"/>
    <property type="match status" value="1"/>
</dbReference>
<evidence type="ECO:0000256" key="1">
    <source>
        <dbReference type="ARBA" id="ARBA00001933"/>
    </source>
</evidence>
<dbReference type="UniPathway" id="UPA00906">
    <property type="reaction ID" value="UER00898"/>
</dbReference>